<keyword evidence="4 5" id="KW-0472">Membrane</keyword>
<evidence type="ECO:0000313" key="6">
    <source>
        <dbReference type="EMBL" id="MCZ4520711.1"/>
    </source>
</evidence>
<evidence type="ECO:0000256" key="2">
    <source>
        <dbReference type="ARBA" id="ARBA00022692"/>
    </source>
</evidence>
<organism evidence="6 7">
    <name type="scientific">Rhodococcus ruber</name>
    <dbReference type="NCBI Taxonomy" id="1830"/>
    <lineage>
        <taxon>Bacteria</taxon>
        <taxon>Bacillati</taxon>
        <taxon>Actinomycetota</taxon>
        <taxon>Actinomycetes</taxon>
        <taxon>Mycobacteriales</taxon>
        <taxon>Nocardiaceae</taxon>
        <taxon>Rhodococcus</taxon>
    </lineage>
</organism>
<feature type="transmembrane region" description="Helical" evidence="5">
    <location>
        <begin position="81"/>
        <end position="107"/>
    </location>
</feature>
<reference evidence="6" key="1">
    <citation type="submission" date="2022-12" db="EMBL/GenBank/DDBJ databases">
        <authorList>
            <person name="Krivoruchko A.V."/>
            <person name="Elkin A."/>
        </authorList>
    </citation>
    <scope>NUCLEOTIDE SEQUENCE</scope>
    <source>
        <strain evidence="6">IEGM 1391</strain>
    </source>
</reference>
<comment type="caution">
    <text evidence="6">The sequence shown here is derived from an EMBL/GenBank/DDBJ whole genome shotgun (WGS) entry which is preliminary data.</text>
</comment>
<protein>
    <submittedName>
        <fullName evidence="6">CD225/dispanin family protein</fullName>
    </submittedName>
</protein>
<evidence type="ECO:0000256" key="4">
    <source>
        <dbReference type="ARBA" id="ARBA00023136"/>
    </source>
</evidence>
<gene>
    <name evidence="6" type="ORF">O4220_19555</name>
</gene>
<feature type="transmembrane region" description="Helical" evidence="5">
    <location>
        <begin position="38"/>
        <end position="60"/>
    </location>
</feature>
<dbReference type="RefSeq" id="WP_052077602.1">
    <property type="nucleotide sequence ID" value="NZ_JAPWIJ010000008.1"/>
</dbReference>
<accession>A0ABT4MLT0</accession>
<proteinExistence type="predicted"/>
<evidence type="ECO:0000256" key="5">
    <source>
        <dbReference type="SAM" id="Phobius"/>
    </source>
</evidence>
<evidence type="ECO:0000256" key="3">
    <source>
        <dbReference type="ARBA" id="ARBA00022989"/>
    </source>
</evidence>
<keyword evidence="3 5" id="KW-1133">Transmembrane helix</keyword>
<keyword evidence="2 5" id="KW-0812">Transmembrane</keyword>
<dbReference type="InterPro" id="IPR007593">
    <property type="entry name" value="CD225/Dispanin_fam"/>
</dbReference>
<dbReference type="Proteomes" id="UP001081071">
    <property type="component" value="Unassembled WGS sequence"/>
</dbReference>
<sequence>MSGPYEQPFPAAQSFPAGQSFPAAQPYSQPAALPSSNAGWAVVAVIFFWPLAIPAFNHALKVHPLWMMGDVQGAEYSSNRAGFFGKLSLIIFGAFIVLYLAFIGLVVSTM</sequence>
<dbReference type="Pfam" id="PF04505">
    <property type="entry name" value="CD225"/>
    <property type="match status" value="1"/>
</dbReference>
<evidence type="ECO:0000313" key="7">
    <source>
        <dbReference type="Proteomes" id="UP001081071"/>
    </source>
</evidence>
<dbReference type="EMBL" id="JAPWIJ010000008">
    <property type="protein sequence ID" value="MCZ4520711.1"/>
    <property type="molecule type" value="Genomic_DNA"/>
</dbReference>
<name>A0ABT4MLT0_9NOCA</name>
<comment type="subcellular location">
    <subcellularLocation>
        <location evidence="1">Membrane</location>
    </subcellularLocation>
</comment>
<evidence type="ECO:0000256" key="1">
    <source>
        <dbReference type="ARBA" id="ARBA00004370"/>
    </source>
</evidence>
<keyword evidence="7" id="KW-1185">Reference proteome</keyword>